<evidence type="ECO:0000256" key="1">
    <source>
        <dbReference type="SAM" id="MobiDB-lite"/>
    </source>
</evidence>
<feature type="compositionally biased region" description="Low complexity" evidence="1">
    <location>
        <begin position="336"/>
        <end position="351"/>
    </location>
</feature>
<sequence length="369" mass="38816">MSNQRIAVIGAGILGARITRELLGPRAFGRPQEVAITTVSRRPERLSVLRNSFGTEVKMLIDQNGQAQLDADVTTVIVARAAGEQFVVAHEQLLAGRDVVTTSDDPVEVQELLELGPLAESLGRTLVVGAAFAPGLSCLLASHASGLLDRVDEIHVARHGAAGPACAAQRLRALRGTATDWRDGAWVKRPGFSGRELCWFPDPIGARDCYRAALADPMLLVPAFAGVQRVTARLAATRRDRALAPFPVWLPAPAEGGIGAVRVELRGERAGQREWVVYAVLDRPAVAAAATAAVTGLWVATRTAAPGAMGLAGLGATQELLGELALRGVRAAVFEGSEGSEGSAGQENQQESDAEAQVLATKVDTSHQE</sequence>
<proteinExistence type="predicted"/>
<gene>
    <name evidence="2" type="ORF">UFOPK2582_00957</name>
    <name evidence="3" type="ORF">UFOPK3046_00746</name>
    <name evidence="4" type="ORF">UFOPK3914_01253</name>
    <name evidence="5" type="ORF">UFOPK4173_00573</name>
    <name evidence="6" type="ORF">UFOPK4354_00247</name>
</gene>
<name>A0A6J6PW93_9ZZZZ</name>
<protein>
    <submittedName>
        <fullName evidence="2">Unannotated protein</fullName>
    </submittedName>
</protein>
<accession>A0A6J6PW93</accession>
<dbReference type="EMBL" id="CAFBPW010000044">
    <property type="protein sequence ID" value="CAB5030629.1"/>
    <property type="molecule type" value="Genomic_DNA"/>
</dbReference>
<organism evidence="2">
    <name type="scientific">freshwater metagenome</name>
    <dbReference type="NCBI Taxonomy" id="449393"/>
    <lineage>
        <taxon>unclassified sequences</taxon>
        <taxon>metagenomes</taxon>
        <taxon>ecological metagenomes</taxon>
    </lineage>
</organism>
<evidence type="ECO:0000313" key="5">
    <source>
        <dbReference type="EMBL" id="CAB5030629.1"/>
    </source>
</evidence>
<evidence type="ECO:0000313" key="4">
    <source>
        <dbReference type="EMBL" id="CAB4984987.1"/>
    </source>
</evidence>
<dbReference type="EMBL" id="CAFBQW010000015">
    <property type="protein sequence ID" value="CAB5061619.1"/>
    <property type="molecule type" value="Genomic_DNA"/>
</dbReference>
<reference evidence="2" key="1">
    <citation type="submission" date="2020-05" db="EMBL/GenBank/DDBJ databases">
        <authorList>
            <person name="Chiriac C."/>
            <person name="Salcher M."/>
            <person name="Ghai R."/>
            <person name="Kavagutti S V."/>
        </authorList>
    </citation>
    <scope>NUCLEOTIDE SEQUENCE</scope>
</reference>
<dbReference type="EMBL" id="CAEZXS010000105">
    <property type="protein sequence ID" value="CAB4701393.1"/>
    <property type="molecule type" value="Genomic_DNA"/>
</dbReference>
<dbReference type="AlphaFoldDB" id="A0A6J6PW93"/>
<dbReference type="Gene3D" id="3.40.50.720">
    <property type="entry name" value="NAD(P)-binding Rossmann-like Domain"/>
    <property type="match status" value="1"/>
</dbReference>
<dbReference type="InterPro" id="IPR036291">
    <property type="entry name" value="NAD(P)-bd_dom_sf"/>
</dbReference>
<feature type="region of interest" description="Disordered" evidence="1">
    <location>
        <begin position="336"/>
        <end position="369"/>
    </location>
</feature>
<evidence type="ECO:0000313" key="2">
    <source>
        <dbReference type="EMBL" id="CAB4701393.1"/>
    </source>
</evidence>
<evidence type="ECO:0000313" key="3">
    <source>
        <dbReference type="EMBL" id="CAB4804300.1"/>
    </source>
</evidence>
<dbReference type="EMBL" id="CAFBOG010000116">
    <property type="protein sequence ID" value="CAB4984987.1"/>
    <property type="molecule type" value="Genomic_DNA"/>
</dbReference>
<evidence type="ECO:0000313" key="6">
    <source>
        <dbReference type="EMBL" id="CAB5061619.1"/>
    </source>
</evidence>
<dbReference type="EMBL" id="CAFAAQ010000051">
    <property type="protein sequence ID" value="CAB4804300.1"/>
    <property type="molecule type" value="Genomic_DNA"/>
</dbReference>
<dbReference type="SUPFAM" id="SSF51735">
    <property type="entry name" value="NAD(P)-binding Rossmann-fold domains"/>
    <property type="match status" value="1"/>
</dbReference>